<dbReference type="AlphaFoldDB" id="A0A6P8BRW0"/>
<dbReference type="InterPro" id="IPR004252">
    <property type="entry name" value="Probable_transposase_24"/>
</dbReference>
<proteinExistence type="predicted"/>
<protein>
    <submittedName>
        <fullName evidence="3">Uncharacterized protein LOC116188084 isoform X1</fullName>
    </submittedName>
</protein>
<organism evidence="2 3">
    <name type="scientific">Punica granatum</name>
    <name type="common">Pomegranate</name>
    <dbReference type="NCBI Taxonomy" id="22663"/>
    <lineage>
        <taxon>Eukaryota</taxon>
        <taxon>Viridiplantae</taxon>
        <taxon>Streptophyta</taxon>
        <taxon>Embryophyta</taxon>
        <taxon>Tracheophyta</taxon>
        <taxon>Spermatophyta</taxon>
        <taxon>Magnoliopsida</taxon>
        <taxon>eudicotyledons</taxon>
        <taxon>Gunneridae</taxon>
        <taxon>Pentapetalae</taxon>
        <taxon>rosids</taxon>
        <taxon>malvids</taxon>
        <taxon>Myrtales</taxon>
        <taxon>Lythraceae</taxon>
        <taxon>Punica</taxon>
    </lineage>
</organism>
<feature type="region of interest" description="Disordered" evidence="1">
    <location>
        <begin position="25"/>
        <end position="51"/>
    </location>
</feature>
<feature type="region of interest" description="Disordered" evidence="1">
    <location>
        <begin position="286"/>
        <end position="324"/>
    </location>
</feature>
<dbReference type="PANTHER" id="PTHR33144:SF25">
    <property type="entry name" value="DUF4216 DOMAIN-CONTAINING PROTEIN"/>
    <property type="match status" value="1"/>
</dbReference>
<feature type="region of interest" description="Disordered" evidence="1">
    <location>
        <begin position="628"/>
        <end position="648"/>
    </location>
</feature>
<reference evidence="2" key="1">
    <citation type="journal article" date="2020" name="Plant Biotechnol. J.">
        <title>The pomegranate (Punica granatum L.) draft genome dissects genetic divergence between soft- and hard-seeded cultivars.</title>
        <authorList>
            <person name="Luo X."/>
            <person name="Li H."/>
            <person name="Wu Z."/>
            <person name="Yao W."/>
            <person name="Zhao P."/>
            <person name="Cao D."/>
            <person name="Yu H."/>
            <person name="Li K."/>
            <person name="Poudel K."/>
            <person name="Zhao D."/>
            <person name="Zhang F."/>
            <person name="Xia X."/>
            <person name="Chen L."/>
            <person name="Wang Q."/>
            <person name="Jing D."/>
            <person name="Cao S."/>
        </authorList>
    </citation>
    <scope>NUCLEOTIDE SEQUENCE [LARGE SCALE GENOMIC DNA]</scope>
    <source>
        <strain evidence="2">cv. Tunisia</strain>
    </source>
</reference>
<evidence type="ECO:0000313" key="2">
    <source>
        <dbReference type="Proteomes" id="UP000515151"/>
    </source>
</evidence>
<gene>
    <name evidence="3" type="primary">LOC116188084</name>
</gene>
<dbReference type="Pfam" id="PF03004">
    <property type="entry name" value="Transposase_24"/>
    <property type="match status" value="1"/>
</dbReference>
<dbReference type="Proteomes" id="UP000515151">
    <property type="component" value="Chromosome 8"/>
</dbReference>
<dbReference type="GeneID" id="116188084"/>
<dbReference type="PANTHER" id="PTHR33144">
    <property type="entry name" value="OS10G0409366 PROTEIN-RELATED"/>
    <property type="match status" value="1"/>
</dbReference>
<accession>A0A6P8BRW0</accession>
<feature type="compositionally biased region" description="Polar residues" evidence="1">
    <location>
        <begin position="312"/>
        <end position="324"/>
    </location>
</feature>
<sequence>MMMMILGTGSLLFHGCNNASQSRAVSDAASRHVPESDDASTQELPEDNIGKRGRFSVSQSSVSGAINEEEASLPIPVPDVASTRLLTDGNVSGERQSRMARLSQSINATVDGFRVTRSASASAQRSPCETVAKKRRTAASVLCQSQAMNHDASLPIPESTNASADITLWKASRKLRSNASCSCRLEAIIDDEPIPITGSTSAPAGRKRRTSVSRSSQSQAMDVAVSLSTPAPAQGLLHEIICRKHRTNVSWSSQSRAVNDEACLPIPESSNALAQRLPVESVGGKLQMDVPQSSQSQSHGVNDEASVPLPESTDTSAQALPDETFSSAVGSTSIRKRTWGKTRNIQLLLLPNGQKLPLEFNKHGQPIGLHASKFSSYLGNLVRNGGDAPISLLHWENVTEETREKIYARLLEKFEFAETPLIKERIMQKMGKKFCDHKYHLKHDYYDKYETTEERLANVPEGISKNDWAAFVSYHDMEETKEKCAKNKCNRAKQVIPHYTGSKSYAQIRAEEAKKDPELREPSQLKMFRIAYTKKNGSVGSSAAQEILEKFENLSNQSEDSSSSKREDEIYRQIIGPERHGRVRGFGLGPTPSSVFGNTPSRTELMNQLREASERNDELQSRIRELEKKIEDDRKKMEEQKKKAEEDRSKMDLLFSIVEEMRARPR</sequence>
<name>A0A6P8BRW0_PUNGR</name>
<dbReference type="RefSeq" id="XP_031373079.1">
    <property type="nucleotide sequence ID" value="XM_031517219.1"/>
</dbReference>
<dbReference type="OrthoDB" id="1751708at2759"/>
<evidence type="ECO:0000256" key="1">
    <source>
        <dbReference type="SAM" id="MobiDB-lite"/>
    </source>
</evidence>
<feature type="compositionally biased region" description="Polar residues" evidence="1">
    <location>
        <begin position="290"/>
        <end position="300"/>
    </location>
</feature>
<feature type="compositionally biased region" description="Polar residues" evidence="1">
    <location>
        <begin position="591"/>
        <end position="601"/>
    </location>
</feature>
<keyword evidence="2" id="KW-1185">Reference proteome</keyword>
<evidence type="ECO:0000313" key="3">
    <source>
        <dbReference type="RefSeq" id="XP_031373079.1"/>
    </source>
</evidence>
<feature type="compositionally biased region" description="Acidic residues" evidence="1">
    <location>
        <begin position="36"/>
        <end position="46"/>
    </location>
</feature>
<feature type="region of interest" description="Disordered" evidence="1">
    <location>
        <begin position="581"/>
        <end position="601"/>
    </location>
</feature>
<reference evidence="3" key="2">
    <citation type="submission" date="2025-08" db="UniProtKB">
        <authorList>
            <consortium name="RefSeq"/>
        </authorList>
    </citation>
    <scope>IDENTIFICATION</scope>
    <source>
        <tissue evidence="3">Leaf</tissue>
    </source>
</reference>
<feature type="region of interest" description="Disordered" evidence="1">
    <location>
        <begin position="194"/>
        <end position="225"/>
    </location>
</feature>